<proteinExistence type="predicted"/>
<comment type="caution">
    <text evidence="1">The sequence shown here is derived from an EMBL/GenBank/DDBJ whole genome shotgun (WGS) entry which is preliminary data.</text>
</comment>
<accession>A0ABU7E3M3</accession>
<protein>
    <submittedName>
        <fullName evidence="1">Uncharacterized protein</fullName>
    </submittedName>
</protein>
<dbReference type="Proteomes" id="UP001352852">
    <property type="component" value="Unassembled WGS sequence"/>
</dbReference>
<organism evidence="1 2">
    <name type="scientific">Characodon lateralis</name>
    <dbReference type="NCBI Taxonomy" id="208331"/>
    <lineage>
        <taxon>Eukaryota</taxon>
        <taxon>Metazoa</taxon>
        <taxon>Chordata</taxon>
        <taxon>Craniata</taxon>
        <taxon>Vertebrata</taxon>
        <taxon>Euteleostomi</taxon>
        <taxon>Actinopterygii</taxon>
        <taxon>Neopterygii</taxon>
        <taxon>Teleostei</taxon>
        <taxon>Neoteleostei</taxon>
        <taxon>Acanthomorphata</taxon>
        <taxon>Ovalentaria</taxon>
        <taxon>Atherinomorphae</taxon>
        <taxon>Cyprinodontiformes</taxon>
        <taxon>Goodeidae</taxon>
        <taxon>Characodon</taxon>
    </lineage>
</organism>
<evidence type="ECO:0000313" key="2">
    <source>
        <dbReference type="Proteomes" id="UP001352852"/>
    </source>
</evidence>
<dbReference type="EMBL" id="JAHUTJ010043766">
    <property type="protein sequence ID" value="MED6281735.1"/>
    <property type="molecule type" value="Genomic_DNA"/>
</dbReference>
<keyword evidence="2" id="KW-1185">Reference proteome</keyword>
<sequence length="90" mass="10198">MGLVEIIFSEPALKTGIRPGKSRRSPLQTLYKGDQQLELSGAQKSLQGRREVLEQACLSHTKKRRVLSPEDLKHLIVDDKHGLIYCYVPK</sequence>
<reference evidence="1 2" key="1">
    <citation type="submission" date="2021-06" db="EMBL/GenBank/DDBJ databases">
        <authorList>
            <person name="Palmer J.M."/>
        </authorList>
    </citation>
    <scope>NUCLEOTIDE SEQUENCE [LARGE SCALE GENOMIC DNA]</scope>
    <source>
        <strain evidence="1 2">CL_MEX2019</strain>
        <tissue evidence="1">Muscle</tissue>
    </source>
</reference>
<evidence type="ECO:0000313" key="1">
    <source>
        <dbReference type="EMBL" id="MED6281735.1"/>
    </source>
</evidence>
<feature type="non-terminal residue" evidence="1">
    <location>
        <position position="90"/>
    </location>
</feature>
<gene>
    <name evidence="1" type="ORF">CHARACLAT_024790</name>
</gene>
<name>A0ABU7E3M3_9TELE</name>